<name>A0A939IN56_9GAMM</name>
<reference evidence="11" key="1">
    <citation type="submission" date="2021-02" db="EMBL/GenBank/DDBJ databases">
        <title>PHA producing bacteria isolated from coastal sediment in Guangdong, Shenzhen.</title>
        <authorList>
            <person name="Zheng W."/>
            <person name="Yu S."/>
            <person name="Huang Y."/>
        </authorList>
    </citation>
    <scope>NUCLEOTIDE SEQUENCE</scope>
    <source>
        <strain evidence="11">TN14-10</strain>
    </source>
</reference>
<sequence length="392" mass="42034">MDGSSITFSFFLIFTGAAIFASIALYTRQPLIIAYIALGAAIGPSGLSLVTDLKLLSDVGHVGIIFLLFLLGLDMQPSALVSTLRKSTVVGLASSGIFTLMGFGVAWLFGFSLLESLVIGAAMMFSSTIIGIKLLPTTILHHRHIGELMIGLLLLQDLLAIIVLMLLNTAGGEADPEAMGLEIALPFLALPLLGAAAWLVVRYALLPLITRFDRFHEYIFLVALGWCLGVAETAEVIGLSAEIGAFIAGISIATSPISQYIAVNLKPLRDFFLILFFFSVGARFELALLGSVLLPALILSALVLAVKPVVYRYLLKGMSEKRVLAWDLGFRLGQASEFSLLIAYVAIANSLISQSASLLIQATTIITLLASSYIVVLNYPTPIAISDRLRRD</sequence>
<dbReference type="RefSeq" id="WP_206561148.1">
    <property type="nucleotide sequence ID" value="NZ_JAFKCZ010000009.1"/>
</dbReference>
<evidence type="ECO:0000256" key="8">
    <source>
        <dbReference type="ARBA" id="ARBA00023136"/>
    </source>
</evidence>
<gene>
    <name evidence="11" type="ORF">JYP50_13910</name>
</gene>
<evidence type="ECO:0000256" key="1">
    <source>
        <dbReference type="ARBA" id="ARBA00004141"/>
    </source>
</evidence>
<protein>
    <submittedName>
        <fullName evidence="11">Cation:proton antiporter</fullName>
    </submittedName>
</protein>
<feature type="transmembrane region" description="Helical" evidence="9">
    <location>
        <begin position="32"/>
        <end position="50"/>
    </location>
</feature>
<evidence type="ECO:0000259" key="10">
    <source>
        <dbReference type="Pfam" id="PF00999"/>
    </source>
</evidence>
<dbReference type="Proteomes" id="UP000664303">
    <property type="component" value="Unassembled WGS sequence"/>
</dbReference>
<feature type="transmembrane region" description="Helical" evidence="9">
    <location>
        <begin position="270"/>
        <end position="286"/>
    </location>
</feature>
<feature type="transmembrane region" description="Helical" evidence="9">
    <location>
        <begin position="292"/>
        <end position="314"/>
    </location>
</feature>
<keyword evidence="5 9" id="KW-0812">Transmembrane</keyword>
<evidence type="ECO:0000256" key="4">
    <source>
        <dbReference type="ARBA" id="ARBA00022449"/>
    </source>
</evidence>
<feature type="transmembrane region" description="Helical" evidence="9">
    <location>
        <begin position="243"/>
        <end position="263"/>
    </location>
</feature>
<evidence type="ECO:0000256" key="9">
    <source>
        <dbReference type="SAM" id="Phobius"/>
    </source>
</evidence>
<feature type="transmembrane region" description="Helical" evidence="9">
    <location>
        <begin position="218"/>
        <end position="237"/>
    </location>
</feature>
<feature type="domain" description="Cation/H+ exchanger transmembrane" evidence="10">
    <location>
        <begin position="21"/>
        <end position="369"/>
    </location>
</feature>
<comment type="similarity">
    <text evidence="2">Belongs to the monovalent cation:proton antiporter 2 (CPA2) transporter (TC 2.A.37) family.</text>
</comment>
<dbReference type="GO" id="GO:0016020">
    <property type="term" value="C:membrane"/>
    <property type="evidence" value="ECO:0007669"/>
    <property type="project" value="UniProtKB-SubCell"/>
</dbReference>
<keyword evidence="12" id="KW-1185">Reference proteome</keyword>
<evidence type="ECO:0000256" key="5">
    <source>
        <dbReference type="ARBA" id="ARBA00022692"/>
    </source>
</evidence>
<evidence type="ECO:0000313" key="12">
    <source>
        <dbReference type="Proteomes" id="UP000664303"/>
    </source>
</evidence>
<keyword evidence="4" id="KW-0050">Antiport</keyword>
<keyword evidence="8 9" id="KW-0472">Membrane</keyword>
<feature type="transmembrane region" description="Helical" evidence="9">
    <location>
        <begin position="148"/>
        <end position="171"/>
    </location>
</feature>
<dbReference type="GO" id="GO:0015297">
    <property type="term" value="F:antiporter activity"/>
    <property type="evidence" value="ECO:0007669"/>
    <property type="project" value="UniProtKB-KW"/>
</dbReference>
<evidence type="ECO:0000256" key="2">
    <source>
        <dbReference type="ARBA" id="ARBA00005551"/>
    </source>
</evidence>
<feature type="transmembrane region" description="Helical" evidence="9">
    <location>
        <begin position="358"/>
        <end position="381"/>
    </location>
</feature>
<evidence type="ECO:0000256" key="6">
    <source>
        <dbReference type="ARBA" id="ARBA00022989"/>
    </source>
</evidence>
<evidence type="ECO:0000256" key="3">
    <source>
        <dbReference type="ARBA" id="ARBA00022448"/>
    </source>
</evidence>
<feature type="transmembrane region" description="Helical" evidence="9">
    <location>
        <begin position="183"/>
        <end position="206"/>
    </location>
</feature>
<organism evidence="11 12">
    <name type="scientific">Parahaliea mediterranea</name>
    <dbReference type="NCBI Taxonomy" id="651086"/>
    <lineage>
        <taxon>Bacteria</taxon>
        <taxon>Pseudomonadati</taxon>
        <taxon>Pseudomonadota</taxon>
        <taxon>Gammaproteobacteria</taxon>
        <taxon>Cellvibrionales</taxon>
        <taxon>Halieaceae</taxon>
        <taxon>Parahaliea</taxon>
    </lineage>
</organism>
<keyword evidence="7" id="KW-0406">Ion transport</keyword>
<dbReference type="PANTHER" id="PTHR42751:SF3">
    <property type="entry name" value="SODIUM_GLUTAMATE SYMPORTER"/>
    <property type="match status" value="1"/>
</dbReference>
<comment type="caution">
    <text evidence="11">The sequence shown here is derived from an EMBL/GenBank/DDBJ whole genome shotgun (WGS) entry which is preliminary data.</text>
</comment>
<dbReference type="InterPro" id="IPR006153">
    <property type="entry name" value="Cation/H_exchanger_TM"/>
</dbReference>
<proteinExistence type="inferred from homology"/>
<dbReference type="PANTHER" id="PTHR42751">
    <property type="entry name" value="SODIUM/HYDROGEN EXCHANGER FAMILY/TRKA DOMAIN PROTEIN"/>
    <property type="match status" value="1"/>
</dbReference>
<dbReference type="InterPro" id="IPR038770">
    <property type="entry name" value="Na+/solute_symporter_sf"/>
</dbReference>
<dbReference type="Gene3D" id="1.20.1530.20">
    <property type="match status" value="1"/>
</dbReference>
<dbReference type="EMBL" id="JAFKCZ010000009">
    <property type="protein sequence ID" value="MBN7797702.1"/>
    <property type="molecule type" value="Genomic_DNA"/>
</dbReference>
<accession>A0A939IN56</accession>
<keyword evidence="3" id="KW-0813">Transport</keyword>
<comment type="subcellular location">
    <subcellularLocation>
        <location evidence="1">Membrane</location>
        <topology evidence="1">Multi-pass membrane protein</topology>
    </subcellularLocation>
</comment>
<feature type="transmembrane region" description="Helical" evidence="9">
    <location>
        <begin position="62"/>
        <end position="82"/>
    </location>
</feature>
<dbReference type="AlphaFoldDB" id="A0A939IN56"/>
<feature type="transmembrane region" description="Helical" evidence="9">
    <location>
        <begin position="89"/>
        <end position="110"/>
    </location>
</feature>
<feature type="transmembrane region" description="Helical" evidence="9">
    <location>
        <begin position="6"/>
        <end position="25"/>
    </location>
</feature>
<evidence type="ECO:0000256" key="7">
    <source>
        <dbReference type="ARBA" id="ARBA00023065"/>
    </source>
</evidence>
<evidence type="ECO:0000313" key="11">
    <source>
        <dbReference type="EMBL" id="MBN7797702.1"/>
    </source>
</evidence>
<feature type="transmembrane region" description="Helical" evidence="9">
    <location>
        <begin position="116"/>
        <end position="136"/>
    </location>
</feature>
<keyword evidence="6 9" id="KW-1133">Transmembrane helix</keyword>
<feature type="transmembrane region" description="Helical" evidence="9">
    <location>
        <begin position="335"/>
        <end position="352"/>
    </location>
</feature>
<dbReference type="Pfam" id="PF00999">
    <property type="entry name" value="Na_H_Exchanger"/>
    <property type="match status" value="1"/>
</dbReference>
<dbReference type="GO" id="GO:1902600">
    <property type="term" value="P:proton transmembrane transport"/>
    <property type="evidence" value="ECO:0007669"/>
    <property type="project" value="InterPro"/>
</dbReference>